<evidence type="ECO:0000313" key="5">
    <source>
        <dbReference type="Proteomes" id="UP000657421"/>
    </source>
</evidence>
<dbReference type="RefSeq" id="WP_249306170.1">
    <property type="nucleotide sequence ID" value="NZ_JACRSZ010000001.1"/>
</dbReference>
<dbReference type="Pfam" id="PF17746">
    <property type="entry name" value="SfsA_N"/>
    <property type="match status" value="1"/>
</dbReference>
<protein>
    <recommendedName>
        <fullName evidence="1">Sugar fermentation stimulation protein homolog</fullName>
    </recommendedName>
</protein>
<dbReference type="PANTHER" id="PTHR30545">
    <property type="entry name" value="SUGAR FERMENTATION STIMULATION PROTEIN A"/>
    <property type="match status" value="1"/>
</dbReference>
<dbReference type="Gene3D" id="2.40.50.580">
    <property type="match status" value="1"/>
</dbReference>
<dbReference type="InterPro" id="IPR040452">
    <property type="entry name" value="SfsA_C"/>
</dbReference>
<name>A0ABR7N515_9FIRM</name>
<dbReference type="InterPro" id="IPR005224">
    <property type="entry name" value="SfsA"/>
</dbReference>
<evidence type="ECO:0000259" key="2">
    <source>
        <dbReference type="Pfam" id="PF03749"/>
    </source>
</evidence>
<accession>A0ABR7N515</accession>
<dbReference type="CDD" id="cd22359">
    <property type="entry name" value="SfsA-like_bacterial"/>
    <property type="match status" value="1"/>
</dbReference>
<gene>
    <name evidence="1 4" type="primary">sfsA</name>
    <name evidence="4" type="ORF">H8716_00035</name>
</gene>
<keyword evidence="5" id="KW-1185">Reference proteome</keyword>
<comment type="caution">
    <text evidence="4">The sequence shown here is derived from an EMBL/GenBank/DDBJ whole genome shotgun (WGS) entry which is preliminary data.</text>
</comment>
<dbReference type="Gene3D" id="3.40.1350.60">
    <property type="match status" value="1"/>
</dbReference>
<comment type="similarity">
    <text evidence="1">Belongs to the SfsA family.</text>
</comment>
<dbReference type="HAMAP" id="MF_00095">
    <property type="entry name" value="SfsA"/>
    <property type="match status" value="1"/>
</dbReference>
<organism evidence="4 5">
    <name type="scientific">Jingyaoa shaoxingensis</name>
    <dbReference type="NCBI Taxonomy" id="2763671"/>
    <lineage>
        <taxon>Bacteria</taxon>
        <taxon>Bacillati</taxon>
        <taxon>Bacillota</taxon>
        <taxon>Clostridia</taxon>
        <taxon>Lachnospirales</taxon>
        <taxon>Lachnospiraceae</taxon>
        <taxon>Jingyaoa</taxon>
    </lineage>
</organism>
<proteinExistence type="inferred from homology"/>
<reference evidence="4 5" key="1">
    <citation type="submission" date="2020-08" db="EMBL/GenBank/DDBJ databases">
        <title>Genome public.</title>
        <authorList>
            <person name="Liu C."/>
            <person name="Sun Q."/>
        </authorList>
    </citation>
    <scope>NUCLEOTIDE SEQUENCE [LARGE SCALE GENOMIC DNA]</scope>
    <source>
        <strain evidence="4 5">NSJ-46</strain>
    </source>
</reference>
<dbReference type="InterPro" id="IPR041465">
    <property type="entry name" value="SfsA_N"/>
</dbReference>
<feature type="domain" description="SfsA N-terminal OB" evidence="3">
    <location>
        <begin position="14"/>
        <end position="77"/>
    </location>
</feature>
<evidence type="ECO:0000259" key="3">
    <source>
        <dbReference type="Pfam" id="PF17746"/>
    </source>
</evidence>
<dbReference type="EMBL" id="JACRSZ010000001">
    <property type="protein sequence ID" value="MBC8571485.1"/>
    <property type="molecule type" value="Genomic_DNA"/>
</dbReference>
<feature type="domain" description="Sugar fermentation stimulation protein C-terminal" evidence="2">
    <location>
        <begin position="80"/>
        <end position="215"/>
    </location>
</feature>
<evidence type="ECO:0000256" key="1">
    <source>
        <dbReference type="HAMAP-Rule" id="MF_00095"/>
    </source>
</evidence>
<dbReference type="NCBIfam" id="TIGR00230">
    <property type="entry name" value="sfsA"/>
    <property type="match status" value="1"/>
</dbReference>
<dbReference type="Pfam" id="PF03749">
    <property type="entry name" value="SfsA"/>
    <property type="match status" value="1"/>
</dbReference>
<dbReference type="Proteomes" id="UP000657421">
    <property type="component" value="Unassembled WGS sequence"/>
</dbReference>
<sequence length="228" mass="26348">MRYERIRTGRFLLRRNRFVAEVEIDGEVVDCHVKNTGRCRELFLSGVKVVLQESDNPNRKTKYDLIAVYKNGQLINVDSQVTNTVVEEWVKESGYFQNLKLVKREVTYGKSRFDLYVEYGEDKRAFIEVKGVTLEENGVARFPDAPTLRGVKHVEELITCMQDGYEAYLFFVVQMKCIKHVEPNWKTHPEFGHALQKAADAGVHLLAYDCLMTEDSIRADRPLPVVLE</sequence>
<dbReference type="PANTHER" id="PTHR30545:SF2">
    <property type="entry name" value="SUGAR FERMENTATION STIMULATION PROTEIN A"/>
    <property type="match status" value="1"/>
</dbReference>
<evidence type="ECO:0000313" key="4">
    <source>
        <dbReference type="EMBL" id="MBC8571485.1"/>
    </source>
</evidence>